<reference evidence="2 3" key="1">
    <citation type="submission" date="2016-10" db="EMBL/GenBank/DDBJ databases">
        <title>Draft genome sequence of Coniochaeta ligniaria NRRL30616, a lignocellulolytic fungus for bioabatement of inhibitors in plant biomass hydrolysates.</title>
        <authorList>
            <consortium name="DOE Joint Genome Institute"/>
            <person name="Jimenez D.J."/>
            <person name="Hector R.E."/>
            <person name="Riley R."/>
            <person name="Sun H."/>
            <person name="Grigoriev I.V."/>
            <person name="Van Elsas J.D."/>
            <person name="Nichols N.N."/>
        </authorList>
    </citation>
    <scope>NUCLEOTIDE SEQUENCE [LARGE SCALE GENOMIC DNA]</scope>
    <source>
        <strain evidence="2 3">NRRL 30616</strain>
    </source>
</reference>
<feature type="region of interest" description="Disordered" evidence="1">
    <location>
        <begin position="1"/>
        <end position="42"/>
    </location>
</feature>
<keyword evidence="3" id="KW-1185">Reference proteome</keyword>
<dbReference type="EMBL" id="KV875098">
    <property type="protein sequence ID" value="OIW28337.1"/>
    <property type="molecule type" value="Genomic_DNA"/>
</dbReference>
<evidence type="ECO:0000313" key="3">
    <source>
        <dbReference type="Proteomes" id="UP000182658"/>
    </source>
</evidence>
<feature type="compositionally biased region" description="Basic and acidic residues" evidence="1">
    <location>
        <begin position="1"/>
        <end position="10"/>
    </location>
</feature>
<evidence type="ECO:0000256" key="1">
    <source>
        <dbReference type="SAM" id="MobiDB-lite"/>
    </source>
</evidence>
<protein>
    <submittedName>
        <fullName evidence="2">Uncharacterized protein</fullName>
    </submittedName>
</protein>
<dbReference type="AlphaFoldDB" id="A0A1J7J4W5"/>
<dbReference type="InParanoid" id="A0A1J7J4W5"/>
<name>A0A1J7J4W5_9PEZI</name>
<gene>
    <name evidence="2" type="ORF">CONLIGDRAFT_703255</name>
</gene>
<proteinExistence type="predicted"/>
<organism evidence="2 3">
    <name type="scientific">Coniochaeta ligniaria NRRL 30616</name>
    <dbReference type="NCBI Taxonomy" id="1408157"/>
    <lineage>
        <taxon>Eukaryota</taxon>
        <taxon>Fungi</taxon>
        <taxon>Dikarya</taxon>
        <taxon>Ascomycota</taxon>
        <taxon>Pezizomycotina</taxon>
        <taxon>Sordariomycetes</taxon>
        <taxon>Sordariomycetidae</taxon>
        <taxon>Coniochaetales</taxon>
        <taxon>Coniochaetaceae</taxon>
        <taxon>Coniochaeta</taxon>
    </lineage>
</organism>
<accession>A0A1J7J4W5</accession>
<evidence type="ECO:0000313" key="2">
    <source>
        <dbReference type="EMBL" id="OIW28337.1"/>
    </source>
</evidence>
<sequence>MSESPTEHELTVPATNPKPTLPEREPKQPQDAADASPTPAPACCKRVQEWTPDGHPIVDGKYLDSAGLIRSVEQGSQVTYGPPQVYLFWQNIYPVAGENWYFAVEKAFNLGTATECLFRLVEVLKRGGIEVSSLNVSRFSVILITHSPLRREQIMPMVIEARL</sequence>
<dbReference type="Proteomes" id="UP000182658">
    <property type="component" value="Unassembled WGS sequence"/>
</dbReference>
<dbReference type="OrthoDB" id="3518210at2759"/>